<sequence length="90" mass="10419">MVVEISCRKFALIGNSRYLIRQPLLINSYFMAKYYIEKDSKGQYYWILVSDKNGKTICMSSESYVSKQGSKDSIMWNKVNGKTETVIDLT</sequence>
<comment type="caution">
    <text evidence="2">The sequence shown here is derived from an EMBL/GenBank/DDBJ whole genome shotgun (WGS) entry which is preliminary data.</text>
</comment>
<evidence type="ECO:0000313" key="3">
    <source>
        <dbReference type="Proteomes" id="UP000178646"/>
    </source>
</evidence>
<gene>
    <name evidence="2" type="ORF">A2W59_00810</name>
</gene>
<dbReference type="EMBL" id="MHSU01000035">
    <property type="protein sequence ID" value="OHA49283.1"/>
    <property type="molecule type" value="Genomic_DNA"/>
</dbReference>
<evidence type="ECO:0000259" key="1">
    <source>
        <dbReference type="Pfam" id="PF07411"/>
    </source>
</evidence>
<dbReference type="Gene3D" id="3.30.160.160">
    <property type="entry name" value="YegP-like"/>
    <property type="match status" value="1"/>
</dbReference>
<reference evidence="2 3" key="1">
    <citation type="journal article" date="2016" name="Nat. Commun.">
        <title>Thousands of microbial genomes shed light on interconnected biogeochemical processes in an aquifer system.</title>
        <authorList>
            <person name="Anantharaman K."/>
            <person name="Brown C.T."/>
            <person name="Hug L.A."/>
            <person name="Sharon I."/>
            <person name="Castelle C.J."/>
            <person name="Probst A.J."/>
            <person name="Thomas B.C."/>
            <person name="Singh A."/>
            <person name="Wilkins M.J."/>
            <person name="Karaoz U."/>
            <person name="Brodie E.L."/>
            <person name="Williams K.H."/>
            <person name="Hubbard S.S."/>
            <person name="Banfield J.F."/>
        </authorList>
    </citation>
    <scope>NUCLEOTIDE SEQUENCE [LARGE SCALE GENOMIC DNA]</scope>
</reference>
<dbReference type="InterPro" id="IPR010879">
    <property type="entry name" value="DUF1508"/>
</dbReference>
<dbReference type="Proteomes" id="UP000178646">
    <property type="component" value="Unassembled WGS sequence"/>
</dbReference>
<dbReference type="AlphaFoldDB" id="A0A1G2PLY1"/>
<name>A0A1G2PLY1_9BACT</name>
<dbReference type="InterPro" id="IPR036913">
    <property type="entry name" value="YegP-like_sf"/>
</dbReference>
<organism evidence="2 3">
    <name type="scientific">Candidatus Terrybacteria bacterium RIFCSPHIGHO2_02_41_19</name>
    <dbReference type="NCBI Taxonomy" id="1802364"/>
    <lineage>
        <taxon>Bacteria</taxon>
        <taxon>Candidatus Terryibacteriota</taxon>
    </lineage>
</organism>
<dbReference type="SUPFAM" id="SSF160113">
    <property type="entry name" value="YegP-like"/>
    <property type="match status" value="1"/>
</dbReference>
<dbReference type="Pfam" id="PF07411">
    <property type="entry name" value="DUF1508"/>
    <property type="match status" value="1"/>
</dbReference>
<proteinExistence type="predicted"/>
<protein>
    <recommendedName>
        <fullName evidence="1">DUF1508 domain-containing protein</fullName>
    </recommendedName>
</protein>
<accession>A0A1G2PLY1</accession>
<evidence type="ECO:0000313" key="2">
    <source>
        <dbReference type="EMBL" id="OHA49283.1"/>
    </source>
</evidence>
<feature type="domain" description="DUF1508" evidence="1">
    <location>
        <begin position="39"/>
        <end position="88"/>
    </location>
</feature>